<feature type="region of interest" description="Disordered" evidence="1">
    <location>
        <begin position="92"/>
        <end position="116"/>
    </location>
</feature>
<reference evidence="2" key="1">
    <citation type="journal article" date="2014" name="Nat. Commun.">
        <title>The rainbow trout genome provides novel insights into evolution after whole-genome duplication in vertebrates.</title>
        <authorList>
            <person name="Berthelot C."/>
            <person name="Brunet F."/>
            <person name="Chalopin D."/>
            <person name="Juanchich A."/>
            <person name="Bernard M."/>
            <person name="Noel B."/>
            <person name="Bento P."/>
            <person name="Da Silva C."/>
            <person name="Labadie K."/>
            <person name="Alberti A."/>
            <person name="Aury J.M."/>
            <person name="Louis A."/>
            <person name="Dehais P."/>
            <person name="Bardou P."/>
            <person name="Montfort J."/>
            <person name="Klopp C."/>
            <person name="Cabau C."/>
            <person name="Gaspin C."/>
            <person name="Thorgaard G.H."/>
            <person name="Boussaha M."/>
            <person name="Quillet E."/>
            <person name="Guyomard R."/>
            <person name="Galiana D."/>
            <person name="Bobe J."/>
            <person name="Volff J.N."/>
            <person name="Genet C."/>
            <person name="Wincker P."/>
            <person name="Jaillon O."/>
            <person name="Roest Crollius H."/>
            <person name="Guiguen Y."/>
        </authorList>
    </citation>
    <scope>NUCLEOTIDE SEQUENCE [LARGE SCALE GENOMIC DNA]</scope>
</reference>
<proteinExistence type="predicted"/>
<dbReference type="STRING" id="8022.A0A060Z9J6"/>
<protein>
    <submittedName>
        <fullName evidence="2">Uncharacterized protein</fullName>
    </submittedName>
</protein>
<sequence>MFKRSSKPAEHSVPVQDNLSVNTELSASNVSLDNNTKEKGGMFKGILKKSPKPSQDVTHAQDYLSTDSELSSRRGSDDSLIVNINTKEKGGVFSGMFRKSPKPLGAKTHSQGNLDDLSTHSDLSAITASLSEKTSKASLTHKLSIVLILLL</sequence>
<gene>
    <name evidence="2" type="ORF">GSONMT00019953001</name>
</gene>
<dbReference type="AlphaFoldDB" id="A0A060Z9J6"/>
<evidence type="ECO:0000256" key="1">
    <source>
        <dbReference type="SAM" id="MobiDB-lite"/>
    </source>
</evidence>
<dbReference type="Proteomes" id="UP000193380">
    <property type="component" value="Unassembled WGS sequence"/>
</dbReference>
<evidence type="ECO:0000313" key="3">
    <source>
        <dbReference type="Proteomes" id="UP000193380"/>
    </source>
</evidence>
<organism evidence="2 3">
    <name type="scientific">Oncorhynchus mykiss</name>
    <name type="common">Rainbow trout</name>
    <name type="synonym">Salmo gairdneri</name>
    <dbReference type="NCBI Taxonomy" id="8022"/>
    <lineage>
        <taxon>Eukaryota</taxon>
        <taxon>Metazoa</taxon>
        <taxon>Chordata</taxon>
        <taxon>Craniata</taxon>
        <taxon>Vertebrata</taxon>
        <taxon>Euteleostomi</taxon>
        <taxon>Actinopterygii</taxon>
        <taxon>Neopterygii</taxon>
        <taxon>Teleostei</taxon>
        <taxon>Protacanthopterygii</taxon>
        <taxon>Salmoniformes</taxon>
        <taxon>Salmonidae</taxon>
        <taxon>Salmoninae</taxon>
        <taxon>Oncorhynchus</taxon>
    </lineage>
</organism>
<feature type="compositionally biased region" description="Polar residues" evidence="1">
    <location>
        <begin position="52"/>
        <end position="69"/>
    </location>
</feature>
<evidence type="ECO:0000313" key="2">
    <source>
        <dbReference type="EMBL" id="CDR00713.1"/>
    </source>
</evidence>
<dbReference type="PaxDb" id="8022-A0A060Z9J6"/>
<dbReference type="EMBL" id="FR960007">
    <property type="protein sequence ID" value="CDR00713.1"/>
    <property type="molecule type" value="Genomic_DNA"/>
</dbReference>
<feature type="region of interest" description="Disordered" evidence="1">
    <location>
        <begin position="1"/>
        <end position="77"/>
    </location>
</feature>
<feature type="compositionally biased region" description="Polar residues" evidence="1">
    <location>
        <begin position="15"/>
        <end position="34"/>
    </location>
</feature>
<accession>A0A060Z9J6</accession>
<name>A0A060Z9J6_ONCMY</name>
<reference evidence="2" key="2">
    <citation type="submission" date="2014-03" db="EMBL/GenBank/DDBJ databases">
        <authorList>
            <person name="Genoscope - CEA"/>
        </authorList>
    </citation>
    <scope>NUCLEOTIDE SEQUENCE</scope>
</reference>